<feature type="region of interest" description="Disordered" evidence="1">
    <location>
        <begin position="1"/>
        <end position="50"/>
    </location>
</feature>
<gene>
    <name evidence="2" type="ORF">AB5J57_25980</name>
</gene>
<proteinExistence type="predicted"/>
<name>A0AB39LV23_9ACTN</name>
<sequence length="50" mass="5625">MHSFENRAARFVVPAASRRTGPLHRTAPDEPWPSRSPRTRGADRDGAARR</sequence>
<dbReference type="EMBL" id="CP163429">
    <property type="protein sequence ID" value="XDP96756.1"/>
    <property type="molecule type" value="Genomic_DNA"/>
</dbReference>
<dbReference type="RefSeq" id="WP_369159290.1">
    <property type="nucleotide sequence ID" value="NZ_CP163429.1"/>
</dbReference>
<organism evidence="2">
    <name type="scientific">Streptomyces sp. R02</name>
    <dbReference type="NCBI Taxonomy" id="3238623"/>
    <lineage>
        <taxon>Bacteria</taxon>
        <taxon>Bacillati</taxon>
        <taxon>Actinomycetota</taxon>
        <taxon>Actinomycetes</taxon>
        <taxon>Kitasatosporales</taxon>
        <taxon>Streptomycetaceae</taxon>
        <taxon>Streptomyces</taxon>
    </lineage>
</organism>
<protein>
    <submittedName>
        <fullName evidence="2">Uncharacterized protein</fullName>
    </submittedName>
</protein>
<evidence type="ECO:0000256" key="1">
    <source>
        <dbReference type="SAM" id="MobiDB-lite"/>
    </source>
</evidence>
<evidence type="ECO:0000313" key="2">
    <source>
        <dbReference type="EMBL" id="XDP96756.1"/>
    </source>
</evidence>
<reference evidence="2" key="1">
    <citation type="submission" date="2024-07" db="EMBL/GenBank/DDBJ databases">
        <authorList>
            <person name="Yu S.T."/>
        </authorList>
    </citation>
    <scope>NUCLEOTIDE SEQUENCE</scope>
    <source>
        <strain evidence="2">R02</strain>
    </source>
</reference>
<feature type="compositionally biased region" description="Basic and acidic residues" evidence="1">
    <location>
        <begin position="40"/>
        <end position="50"/>
    </location>
</feature>
<accession>A0AB39LV23</accession>
<dbReference type="AlphaFoldDB" id="A0AB39LV23"/>